<evidence type="ECO:0000256" key="1">
    <source>
        <dbReference type="SAM" id="MobiDB-lite"/>
    </source>
</evidence>
<evidence type="ECO:0000313" key="2">
    <source>
        <dbReference type="EMBL" id="ABF45475.1"/>
    </source>
</evidence>
<reference evidence="2" key="1">
    <citation type="submission" date="2006-04" db="EMBL/GenBank/DDBJ databases">
        <title>Complete sequence of chromosome of Deinococcus geothermalis DSM 11300.</title>
        <authorList>
            <consortium name="US DOE Joint Genome Institute"/>
            <person name="Copeland A."/>
            <person name="Lucas S."/>
            <person name="Lapidus A."/>
            <person name="Barry K."/>
            <person name="Detter J.C."/>
            <person name="Glavina del Rio T."/>
            <person name="Hammon N."/>
            <person name="Israni S."/>
            <person name="Dalin E."/>
            <person name="Tice H."/>
            <person name="Pitluck S."/>
            <person name="Brettin T."/>
            <person name="Bruce D."/>
            <person name="Han C."/>
            <person name="Tapia R."/>
            <person name="Saunders E."/>
            <person name="Gilna P."/>
            <person name="Schmutz J."/>
            <person name="Larimer F."/>
            <person name="Land M."/>
            <person name="Hauser L."/>
            <person name="Kyrpides N."/>
            <person name="Kim E."/>
            <person name="Daly M.J."/>
            <person name="Fredrickson J.K."/>
            <person name="Makarova K.S."/>
            <person name="Gaidamakova E.K."/>
            <person name="Zhai M."/>
            <person name="Richardson P."/>
        </authorList>
    </citation>
    <scope>NUCLEOTIDE SEQUENCE</scope>
    <source>
        <strain evidence="2">DSM 11300</strain>
    </source>
</reference>
<dbReference type="Gene3D" id="3.90.1150.200">
    <property type="match status" value="1"/>
</dbReference>
<name>Q1IZ59_DEIGD</name>
<accession>Q1IZ59</accession>
<evidence type="ECO:0000313" key="3">
    <source>
        <dbReference type="Proteomes" id="UP000002431"/>
    </source>
</evidence>
<organism evidence="2 3">
    <name type="scientific">Deinococcus geothermalis (strain DSM 11300 / CIP 105573 / AG-3a)</name>
    <dbReference type="NCBI Taxonomy" id="319795"/>
    <lineage>
        <taxon>Bacteria</taxon>
        <taxon>Thermotogati</taxon>
        <taxon>Deinococcota</taxon>
        <taxon>Deinococci</taxon>
        <taxon>Deinococcales</taxon>
        <taxon>Deinococcaceae</taxon>
        <taxon>Deinococcus</taxon>
    </lineage>
</organism>
<dbReference type="HOGENOM" id="CLU_133756_0_0_0"/>
<keyword evidence="3" id="KW-1185">Reference proteome</keyword>
<protein>
    <submittedName>
        <fullName evidence="2">Uncharacterized protein</fullName>
    </submittedName>
</protein>
<dbReference type="KEGG" id="dge:Dgeo_1178"/>
<sequence length="128" mass="14116">MKARAKELKAEARANKNRADGERDVLAKIAEMPESERALATQLHAIITASAPELSPKTWYGMPAYARDGKIVCYFQSAQKFGSRYATFGFNDTANLDEGAMWPTSFALKELTADVEARIVALVKRAMS</sequence>
<dbReference type="SUPFAM" id="SSF159888">
    <property type="entry name" value="YdhG-like"/>
    <property type="match status" value="1"/>
</dbReference>
<dbReference type="STRING" id="319795.Dgeo_1178"/>
<dbReference type="Proteomes" id="UP000002431">
    <property type="component" value="Chromosome"/>
</dbReference>
<dbReference type="EMBL" id="CP000359">
    <property type="protein sequence ID" value="ABF45475.1"/>
    <property type="molecule type" value="Genomic_DNA"/>
</dbReference>
<dbReference type="AlphaFoldDB" id="Q1IZ59"/>
<proteinExistence type="predicted"/>
<gene>
    <name evidence="2" type="ordered locus">Dgeo_1178</name>
</gene>
<dbReference type="eggNOG" id="COG5646">
    <property type="taxonomic scope" value="Bacteria"/>
</dbReference>
<feature type="region of interest" description="Disordered" evidence="1">
    <location>
        <begin position="1"/>
        <end position="20"/>
    </location>
</feature>